<dbReference type="EMBL" id="JAAXOQ010000018">
    <property type="protein sequence ID" value="NKY19538.1"/>
    <property type="molecule type" value="Genomic_DNA"/>
</dbReference>
<organism evidence="1 2">
    <name type="scientific">Tsukamurella spumae</name>
    <dbReference type="NCBI Taxonomy" id="44753"/>
    <lineage>
        <taxon>Bacteria</taxon>
        <taxon>Bacillati</taxon>
        <taxon>Actinomycetota</taxon>
        <taxon>Actinomycetes</taxon>
        <taxon>Mycobacteriales</taxon>
        <taxon>Tsukamurellaceae</taxon>
        <taxon>Tsukamurella</taxon>
    </lineage>
</organism>
<reference evidence="1 2" key="1">
    <citation type="submission" date="2020-04" db="EMBL/GenBank/DDBJ databases">
        <title>MicrobeNet Type strains.</title>
        <authorList>
            <person name="Nicholson A.C."/>
        </authorList>
    </citation>
    <scope>NUCLEOTIDE SEQUENCE [LARGE SCALE GENOMIC DNA]</scope>
    <source>
        <strain evidence="1 2">DSM 44113</strain>
    </source>
</reference>
<name>A0A846X213_9ACTN</name>
<proteinExistence type="predicted"/>
<dbReference type="RefSeq" id="WP_168546531.1">
    <property type="nucleotide sequence ID" value="NZ_BAAAKS010000054.1"/>
</dbReference>
<keyword evidence="2" id="KW-1185">Reference proteome</keyword>
<evidence type="ECO:0000313" key="1">
    <source>
        <dbReference type="EMBL" id="NKY19538.1"/>
    </source>
</evidence>
<dbReference type="Proteomes" id="UP000582646">
    <property type="component" value="Unassembled WGS sequence"/>
</dbReference>
<accession>A0A846X213</accession>
<gene>
    <name evidence="1" type="ORF">HF999_14315</name>
</gene>
<comment type="caution">
    <text evidence="1">The sequence shown here is derived from an EMBL/GenBank/DDBJ whole genome shotgun (WGS) entry which is preliminary data.</text>
</comment>
<dbReference type="AlphaFoldDB" id="A0A846X213"/>
<sequence>MTASAANNQQGDPTVQTYRAIYRGGSYLDVPASSAATAAETAFDRTAARTGGEPVVAVIDLDVLDGGDAYQLLAHIFADADDGALGRDYRVQE</sequence>
<protein>
    <submittedName>
        <fullName evidence="1">Uncharacterized protein</fullName>
    </submittedName>
</protein>
<evidence type="ECO:0000313" key="2">
    <source>
        <dbReference type="Proteomes" id="UP000582646"/>
    </source>
</evidence>